<dbReference type="AlphaFoldDB" id="A0A5C6BZD1"/>
<dbReference type="Proteomes" id="UP000318437">
    <property type="component" value="Unassembled WGS sequence"/>
</dbReference>
<evidence type="ECO:0000256" key="1">
    <source>
        <dbReference type="SAM" id="MobiDB-lite"/>
    </source>
</evidence>
<evidence type="ECO:0000313" key="3">
    <source>
        <dbReference type="Proteomes" id="UP000318437"/>
    </source>
</evidence>
<name>A0A5C6BZD1_9BACT</name>
<keyword evidence="3" id="KW-1185">Reference proteome</keyword>
<comment type="caution">
    <text evidence="2">The sequence shown here is derived from an EMBL/GenBank/DDBJ whole genome shotgun (WGS) entry which is preliminary data.</text>
</comment>
<evidence type="ECO:0000313" key="2">
    <source>
        <dbReference type="EMBL" id="TWU17603.1"/>
    </source>
</evidence>
<sequence>MLFGAGRLQYGLSSFQNHKAVEHSVGTNHTEDRKPDEESWGTPNVRVNRRTWRSLNVAYRLLGRRSVSKSWARASNPQIEFNFDSLTLSQIGLRQPATELNQLGLGPADEFYGEGCRSLHYNDLGLWVTSSDTTGIYHIMLKWWECANPLNFVSREKRYKPFAGKCLFKGQHVELCKETRRESVIKSFGEPTCGYDEDGVLQIAYKVSGGEYAFIFEDFKLGDRTLSVVVVTPSN</sequence>
<dbReference type="EMBL" id="SJPS01000021">
    <property type="protein sequence ID" value="TWU17603.1"/>
    <property type="molecule type" value="Genomic_DNA"/>
</dbReference>
<proteinExistence type="predicted"/>
<gene>
    <name evidence="2" type="ORF">Pla144_51050</name>
</gene>
<accession>A0A5C6BZD1</accession>
<reference evidence="2 3" key="1">
    <citation type="submission" date="2019-02" db="EMBL/GenBank/DDBJ databases">
        <title>Deep-cultivation of Planctomycetes and their phenomic and genomic characterization uncovers novel biology.</title>
        <authorList>
            <person name="Wiegand S."/>
            <person name="Jogler M."/>
            <person name="Boedeker C."/>
            <person name="Pinto D."/>
            <person name="Vollmers J."/>
            <person name="Rivas-Marin E."/>
            <person name="Kohn T."/>
            <person name="Peeters S.H."/>
            <person name="Heuer A."/>
            <person name="Rast P."/>
            <person name="Oberbeckmann S."/>
            <person name="Bunk B."/>
            <person name="Jeske O."/>
            <person name="Meyerdierks A."/>
            <person name="Storesund J.E."/>
            <person name="Kallscheuer N."/>
            <person name="Luecker S."/>
            <person name="Lage O.M."/>
            <person name="Pohl T."/>
            <person name="Merkel B.J."/>
            <person name="Hornburger P."/>
            <person name="Mueller R.-W."/>
            <person name="Bruemmer F."/>
            <person name="Labrenz M."/>
            <person name="Spormann A.M."/>
            <person name="Op Den Camp H."/>
            <person name="Overmann J."/>
            <person name="Amann R."/>
            <person name="Jetten M.S.M."/>
            <person name="Mascher T."/>
            <person name="Medema M.H."/>
            <person name="Devos D.P."/>
            <person name="Kaster A.-K."/>
            <person name="Ovreas L."/>
            <person name="Rohde M."/>
            <person name="Galperin M.Y."/>
            <person name="Jogler C."/>
        </authorList>
    </citation>
    <scope>NUCLEOTIDE SEQUENCE [LARGE SCALE GENOMIC DNA]</scope>
    <source>
        <strain evidence="2 3">Pla144</strain>
    </source>
</reference>
<feature type="region of interest" description="Disordered" evidence="1">
    <location>
        <begin position="22"/>
        <end position="43"/>
    </location>
</feature>
<organism evidence="2 3">
    <name type="scientific">Bythopirellula polymerisocia</name>
    <dbReference type="NCBI Taxonomy" id="2528003"/>
    <lineage>
        <taxon>Bacteria</taxon>
        <taxon>Pseudomonadati</taxon>
        <taxon>Planctomycetota</taxon>
        <taxon>Planctomycetia</taxon>
        <taxon>Pirellulales</taxon>
        <taxon>Lacipirellulaceae</taxon>
        <taxon>Bythopirellula</taxon>
    </lineage>
</organism>
<protein>
    <submittedName>
        <fullName evidence="2">Uncharacterized protein</fullName>
    </submittedName>
</protein>